<dbReference type="InterPro" id="IPR004358">
    <property type="entry name" value="Sig_transdc_His_kin-like_C"/>
</dbReference>
<dbReference type="CDD" id="cd00082">
    <property type="entry name" value="HisKA"/>
    <property type="match status" value="1"/>
</dbReference>
<evidence type="ECO:0000256" key="2">
    <source>
        <dbReference type="ARBA" id="ARBA00012438"/>
    </source>
</evidence>
<feature type="transmembrane region" description="Helical" evidence="7">
    <location>
        <begin position="6"/>
        <end position="26"/>
    </location>
</feature>
<dbReference type="SUPFAM" id="SSF47384">
    <property type="entry name" value="Homodimeric domain of signal transducing histidine kinase"/>
    <property type="match status" value="1"/>
</dbReference>
<dbReference type="GO" id="GO:0016036">
    <property type="term" value="P:cellular response to phosphate starvation"/>
    <property type="evidence" value="ECO:0007669"/>
    <property type="project" value="TreeGrafter"/>
</dbReference>
<dbReference type="InterPro" id="IPR003594">
    <property type="entry name" value="HATPase_dom"/>
</dbReference>
<dbReference type="SMART" id="SM00388">
    <property type="entry name" value="HisKA"/>
    <property type="match status" value="1"/>
</dbReference>
<keyword evidence="10" id="KW-1185">Reference proteome</keyword>
<evidence type="ECO:0000256" key="1">
    <source>
        <dbReference type="ARBA" id="ARBA00000085"/>
    </source>
</evidence>
<dbReference type="EC" id="2.7.13.3" evidence="2"/>
<dbReference type="PANTHER" id="PTHR45453:SF1">
    <property type="entry name" value="PHOSPHATE REGULON SENSOR PROTEIN PHOR"/>
    <property type="match status" value="1"/>
</dbReference>
<keyword evidence="3" id="KW-0597">Phosphoprotein</keyword>
<evidence type="ECO:0000256" key="6">
    <source>
        <dbReference type="ARBA" id="ARBA00023012"/>
    </source>
</evidence>
<keyword evidence="7" id="KW-0472">Membrane</keyword>
<dbReference type="GO" id="GO:0004721">
    <property type="term" value="F:phosphoprotein phosphatase activity"/>
    <property type="evidence" value="ECO:0007669"/>
    <property type="project" value="TreeGrafter"/>
</dbReference>
<protein>
    <recommendedName>
        <fullName evidence="2">histidine kinase</fullName>
        <ecNumber evidence="2">2.7.13.3</ecNumber>
    </recommendedName>
</protein>
<accession>A0A972FT70</accession>
<dbReference type="GO" id="GO:0005886">
    <property type="term" value="C:plasma membrane"/>
    <property type="evidence" value="ECO:0007669"/>
    <property type="project" value="TreeGrafter"/>
</dbReference>
<dbReference type="Pfam" id="PF02518">
    <property type="entry name" value="HATPase_c"/>
    <property type="match status" value="1"/>
</dbReference>
<dbReference type="Gene3D" id="3.30.565.10">
    <property type="entry name" value="Histidine kinase-like ATPase, C-terminal domain"/>
    <property type="match status" value="1"/>
</dbReference>
<dbReference type="AlphaFoldDB" id="A0A972FT70"/>
<dbReference type="InterPro" id="IPR050351">
    <property type="entry name" value="BphY/WalK/GraS-like"/>
</dbReference>
<dbReference type="PRINTS" id="PR00344">
    <property type="entry name" value="BCTRLSENSOR"/>
</dbReference>
<keyword evidence="5 9" id="KW-0418">Kinase</keyword>
<dbReference type="Proteomes" id="UP000712080">
    <property type="component" value="Unassembled WGS sequence"/>
</dbReference>
<dbReference type="EMBL" id="JAAMPU010000098">
    <property type="protein sequence ID" value="NMH27095.1"/>
    <property type="molecule type" value="Genomic_DNA"/>
</dbReference>
<reference evidence="9" key="1">
    <citation type="submission" date="2020-02" db="EMBL/GenBank/DDBJ databases">
        <title>Flavobacterium sp. genome.</title>
        <authorList>
            <person name="Jung H.S."/>
            <person name="Baek J.H."/>
            <person name="Jeon C.O."/>
        </authorList>
    </citation>
    <scope>NUCLEOTIDE SEQUENCE</scope>
    <source>
        <strain evidence="9">SE-s28</strain>
    </source>
</reference>
<dbReference type="PROSITE" id="PS50109">
    <property type="entry name" value="HIS_KIN"/>
    <property type="match status" value="1"/>
</dbReference>
<name>A0A972FT70_9FLAO</name>
<gene>
    <name evidence="9" type="ORF">G6047_03545</name>
</gene>
<dbReference type="PANTHER" id="PTHR45453">
    <property type="entry name" value="PHOSPHATE REGULON SENSOR PROTEIN PHOR"/>
    <property type="match status" value="1"/>
</dbReference>
<dbReference type="InterPro" id="IPR036890">
    <property type="entry name" value="HATPase_C_sf"/>
</dbReference>
<keyword evidence="4" id="KW-0808">Transferase</keyword>
<evidence type="ECO:0000256" key="4">
    <source>
        <dbReference type="ARBA" id="ARBA00022679"/>
    </source>
</evidence>
<feature type="domain" description="Histidine kinase" evidence="8">
    <location>
        <begin position="272"/>
        <end position="481"/>
    </location>
</feature>
<dbReference type="SMART" id="SM00387">
    <property type="entry name" value="HATPase_c"/>
    <property type="match status" value="1"/>
</dbReference>
<comment type="caution">
    <text evidence="9">The sequence shown here is derived from an EMBL/GenBank/DDBJ whole genome shotgun (WGS) entry which is preliminary data.</text>
</comment>
<dbReference type="CDD" id="cd00075">
    <property type="entry name" value="HATPase"/>
    <property type="match status" value="1"/>
</dbReference>
<evidence type="ECO:0000256" key="5">
    <source>
        <dbReference type="ARBA" id="ARBA00022777"/>
    </source>
</evidence>
<proteinExistence type="predicted"/>
<dbReference type="InterPro" id="IPR003661">
    <property type="entry name" value="HisK_dim/P_dom"/>
</dbReference>
<dbReference type="InterPro" id="IPR005467">
    <property type="entry name" value="His_kinase_dom"/>
</dbReference>
<dbReference type="Gene3D" id="1.10.287.130">
    <property type="match status" value="1"/>
</dbReference>
<evidence type="ECO:0000256" key="7">
    <source>
        <dbReference type="SAM" id="Phobius"/>
    </source>
</evidence>
<organism evidence="9 10">
    <name type="scientific">Flavobacterium silvaticum</name>
    <dbReference type="NCBI Taxonomy" id="1852020"/>
    <lineage>
        <taxon>Bacteria</taxon>
        <taxon>Pseudomonadati</taxon>
        <taxon>Bacteroidota</taxon>
        <taxon>Flavobacteriia</taxon>
        <taxon>Flavobacteriales</taxon>
        <taxon>Flavobacteriaceae</taxon>
        <taxon>Flavobacterium</taxon>
    </lineage>
</organism>
<evidence type="ECO:0000313" key="9">
    <source>
        <dbReference type="EMBL" id="NMH27095.1"/>
    </source>
</evidence>
<keyword evidence="6" id="KW-0902">Two-component regulatory system</keyword>
<dbReference type="RefSeq" id="WP_169526099.1">
    <property type="nucleotide sequence ID" value="NZ_JAAMPU010000098.1"/>
</dbReference>
<keyword evidence="7" id="KW-1133">Transmembrane helix</keyword>
<comment type="catalytic activity">
    <reaction evidence="1">
        <text>ATP + protein L-histidine = ADP + protein N-phospho-L-histidine.</text>
        <dbReference type="EC" id="2.7.13.3"/>
    </reaction>
</comment>
<evidence type="ECO:0000256" key="3">
    <source>
        <dbReference type="ARBA" id="ARBA00022553"/>
    </source>
</evidence>
<evidence type="ECO:0000313" key="10">
    <source>
        <dbReference type="Proteomes" id="UP000712080"/>
    </source>
</evidence>
<feature type="transmembrane region" description="Helical" evidence="7">
    <location>
        <begin position="233"/>
        <end position="257"/>
    </location>
</feature>
<dbReference type="InterPro" id="IPR036097">
    <property type="entry name" value="HisK_dim/P_sf"/>
</dbReference>
<keyword evidence="7" id="KW-0812">Transmembrane</keyword>
<evidence type="ECO:0000259" key="8">
    <source>
        <dbReference type="PROSITE" id="PS50109"/>
    </source>
</evidence>
<dbReference type="SUPFAM" id="SSF55874">
    <property type="entry name" value="ATPase domain of HSP90 chaperone/DNA topoisomerase II/histidine kinase"/>
    <property type="match status" value="1"/>
</dbReference>
<dbReference type="Pfam" id="PF00512">
    <property type="entry name" value="HisKA"/>
    <property type="match status" value="1"/>
</dbReference>
<dbReference type="GO" id="GO:0000155">
    <property type="term" value="F:phosphorelay sensor kinase activity"/>
    <property type="evidence" value="ECO:0007669"/>
    <property type="project" value="InterPro"/>
</dbReference>
<sequence length="481" mass="54545">MGKNIIRIVSLMAVCVVGIAFLQFFYSWQSYQVEKRTFVRNTNEAFAIAVDSSFSIRYEQIAAEFRTWISDTGYIRISTHINPTEKVTVFTMAQVHPVGKGLDQISMSLDNFRKRLDTITPEARDVFIEHMVSVARNDIKNGYVFYYTQQLGKRLDKIRFHVPLDTAIVRKQFQMQLKKRGIILDFSLNPQKSNAASFRTDKKNIAVRTNVTPQWIYATFNDSGFFVFKQLKWAILGSVALLLLTLFCFAYTLRLLLTQQKLAQIKDDFINNMTHELHTPLASLTVTAESLKKFAHDQESRNSYLDIILHQVKRLGILTSEILDAAKVGVLVNQDKKELMIANVINDVILHFPNTHIRYEKNLAGTALTGNEVELRKALCNIIDNAIKYSNKPSVEIGIKTNETAKHVFIEIADNGPGIPVAEREKVFDAFYRIGQGNRHDVKGFGLGLNYVHKVILKHNGTISVSGNPESGAVFTIKLPK</sequence>